<dbReference type="InterPro" id="IPR039793">
    <property type="entry name" value="UROS/Hem4"/>
</dbReference>
<evidence type="ECO:0000256" key="2">
    <source>
        <dbReference type="ARBA" id="ARBA00008133"/>
    </source>
</evidence>
<comment type="caution">
    <text evidence="11">The sequence shown here is derived from an EMBL/GenBank/DDBJ whole genome shotgun (WGS) entry which is preliminary data.</text>
</comment>
<evidence type="ECO:0000256" key="9">
    <source>
        <dbReference type="RuleBase" id="RU366031"/>
    </source>
</evidence>
<dbReference type="InterPro" id="IPR003754">
    <property type="entry name" value="4pyrrol_synth_uPrphyn_synth"/>
</dbReference>
<evidence type="ECO:0000256" key="1">
    <source>
        <dbReference type="ARBA" id="ARBA00004772"/>
    </source>
</evidence>
<evidence type="ECO:0000256" key="4">
    <source>
        <dbReference type="ARBA" id="ARBA00023239"/>
    </source>
</evidence>
<dbReference type="GO" id="GO:0006780">
    <property type="term" value="P:uroporphyrinogen III biosynthetic process"/>
    <property type="evidence" value="ECO:0007669"/>
    <property type="project" value="UniProtKB-UniRule"/>
</dbReference>
<dbReference type="OrthoDB" id="9815856at2"/>
<accession>A0A3M8C3A2</accession>
<dbReference type="EMBL" id="RHHR01000035">
    <property type="protein sequence ID" value="RNB70146.1"/>
    <property type="molecule type" value="Genomic_DNA"/>
</dbReference>
<keyword evidence="12" id="KW-1185">Reference proteome</keyword>
<evidence type="ECO:0000256" key="5">
    <source>
        <dbReference type="ARBA" id="ARBA00023244"/>
    </source>
</evidence>
<dbReference type="Gene3D" id="3.40.50.10090">
    <property type="match status" value="2"/>
</dbReference>
<dbReference type="GO" id="GO:0006782">
    <property type="term" value="P:protoporphyrinogen IX biosynthetic process"/>
    <property type="evidence" value="ECO:0007669"/>
    <property type="project" value="UniProtKB-UniRule"/>
</dbReference>
<dbReference type="CDD" id="cd06578">
    <property type="entry name" value="HemD"/>
    <property type="match status" value="1"/>
</dbReference>
<dbReference type="FunFam" id="3.40.50.10090:FF:000001">
    <property type="entry name" value="Bifunctional uroporphyrinogen-III C-methyltransferase/uroporphyrinogen-III synthase"/>
    <property type="match status" value="1"/>
</dbReference>
<evidence type="ECO:0000259" key="10">
    <source>
        <dbReference type="Pfam" id="PF02602"/>
    </source>
</evidence>
<comment type="function">
    <text evidence="6 9">Catalyzes cyclization of the linear tetrapyrrole, hydroxymethylbilane, to the macrocyclic uroporphyrinogen III.</text>
</comment>
<name>A0A3M8C3A2_9BACL</name>
<dbReference type="SUPFAM" id="SSF69618">
    <property type="entry name" value="HemD-like"/>
    <property type="match status" value="1"/>
</dbReference>
<evidence type="ECO:0000313" key="11">
    <source>
        <dbReference type="EMBL" id="RNB70146.1"/>
    </source>
</evidence>
<dbReference type="Pfam" id="PF02602">
    <property type="entry name" value="HEM4"/>
    <property type="match status" value="1"/>
</dbReference>
<organism evidence="11 12">
    <name type="scientific">Brevibacillus invocatus</name>
    <dbReference type="NCBI Taxonomy" id="173959"/>
    <lineage>
        <taxon>Bacteria</taxon>
        <taxon>Bacillati</taxon>
        <taxon>Bacillota</taxon>
        <taxon>Bacilli</taxon>
        <taxon>Bacillales</taxon>
        <taxon>Paenibacillaceae</taxon>
        <taxon>Brevibacillus</taxon>
    </lineage>
</organism>
<reference evidence="11 12" key="1">
    <citation type="submission" date="2018-10" db="EMBL/GenBank/DDBJ databases">
        <title>Phylogenomics of Brevibacillus.</title>
        <authorList>
            <person name="Dunlap C."/>
        </authorList>
    </citation>
    <scope>NUCLEOTIDE SEQUENCE [LARGE SCALE GENOMIC DNA]</scope>
    <source>
        <strain evidence="11 12">JCM 12215</strain>
    </source>
</reference>
<dbReference type="Proteomes" id="UP000282028">
    <property type="component" value="Unassembled WGS sequence"/>
</dbReference>
<sequence length="275" mass="30036">MSGEAYAKTSASKPLTGKCVMVTRERSQARELVEQIEALGGEAFAFPLLKMIPPLDYKQLDEAIRTLDTYDWLIFTSVNGVRFFCERMDGLGVAVQDYAGRVAAVGPKTAAALEERGLLVEVIPSDFVAEGLLTSLQTALLAGQRVLLPRADIARKLLPEKLRKMGMDVTEVDVYQTVIDADMAPQAAERLQRGEIDAILFTSSSTVSHFVQAMSSWITPTWLDRVHIACIGPITAQTAQKLGLQVNVVAQEYTIDGLLDALLKNLGGESHDKQI</sequence>
<keyword evidence="4 9" id="KW-0456">Lyase</keyword>
<feature type="domain" description="Tetrapyrrole biosynthesis uroporphyrinogen III synthase" evidence="10">
    <location>
        <begin position="31"/>
        <end position="259"/>
    </location>
</feature>
<proteinExistence type="inferred from homology"/>
<gene>
    <name evidence="11" type="ORF">EDM52_17825</name>
</gene>
<evidence type="ECO:0000256" key="8">
    <source>
        <dbReference type="ARBA" id="ARBA00048617"/>
    </source>
</evidence>
<comment type="catalytic activity">
    <reaction evidence="8 9">
        <text>hydroxymethylbilane = uroporphyrinogen III + H2O</text>
        <dbReference type="Rhea" id="RHEA:18965"/>
        <dbReference type="ChEBI" id="CHEBI:15377"/>
        <dbReference type="ChEBI" id="CHEBI:57308"/>
        <dbReference type="ChEBI" id="CHEBI:57845"/>
        <dbReference type="EC" id="4.2.1.75"/>
    </reaction>
</comment>
<comment type="pathway">
    <text evidence="1 9">Porphyrin-containing compound metabolism; protoporphyrin-IX biosynthesis; coproporphyrinogen-III from 5-aminolevulinate: step 3/4.</text>
</comment>
<evidence type="ECO:0000313" key="12">
    <source>
        <dbReference type="Proteomes" id="UP000282028"/>
    </source>
</evidence>
<dbReference type="PANTHER" id="PTHR38042">
    <property type="entry name" value="UROPORPHYRINOGEN-III SYNTHASE, CHLOROPLASTIC"/>
    <property type="match status" value="1"/>
</dbReference>
<keyword evidence="5 9" id="KW-0627">Porphyrin biosynthesis</keyword>
<comment type="similarity">
    <text evidence="2 9">Belongs to the uroporphyrinogen-III synthase family.</text>
</comment>
<dbReference type="InterPro" id="IPR036108">
    <property type="entry name" value="4pyrrol_syn_uPrphyn_synt_sf"/>
</dbReference>
<protein>
    <recommendedName>
        <fullName evidence="7 9">Uroporphyrinogen-III synthase</fullName>
        <ecNumber evidence="3 9">4.2.1.75</ecNumber>
    </recommendedName>
</protein>
<dbReference type="GO" id="GO:0004852">
    <property type="term" value="F:uroporphyrinogen-III synthase activity"/>
    <property type="evidence" value="ECO:0007669"/>
    <property type="project" value="UniProtKB-UniRule"/>
</dbReference>
<dbReference type="PANTHER" id="PTHR38042:SF1">
    <property type="entry name" value="UROPORPHYRINOGEN-III SYNTHASE, CHLOROPLASTIC"/>
    <property type="match status" value="1"/>
</dbReference>
<dbReference type="EC" id="4.2.1.75" evidence="3 9"/>
<evidence type="ECO:0000256" key="3">
    <source>
        <dbReference type="ARBA" id="ARBA00013109"/>
    </source>
</evidence>
<evidence type="ECO:0000256" key="6">
    <source>
        <dbReference type="ARBA" id="ARBA00037589"/>
    </source>
</evidence>
<evidence type="ECO:0000256" key="7">
    <source>
        <dbReference type="ARBA" id="ARBA00040167"/>
    </source>
</evidence>
<dbReference type="AlphaFoldDB" id="A0A3M8C3A2"/>